<evidence type="ECO:0000256" key="1">
    <source>
        <dbReference type="SAM" id="Phobius"/>
    </source>
</evidence>
<sequence length="162" mass="17710">MIINALLFNALWLGLVVIGNAFIPLAIIGLCFHLCIVNNTLHEAKVMAAVAGIGLLADVLLTFAGVFEFTATPYWLLFLWLAFASTINHSLKWVARLPYAAHISGLLFAPLSYLAAERLGAVSFGLSTLSTYLLLGVVWLLLLNVFVLISTARRFNYAKSLQ</sequence>
<keyword evidence="1" id="KW-1133">Transmembrane helix</keyword>
<accession>A0A4R3HVK8</accession>
<feature type="transmembrane region" description="Helical" evidence="1">
    <location>
        <begin position="12"/>
        <end position="34"/>
    </location>
</feature>
<dbReference type="InterPro" id="IPR021306">
    <property type="entry name" value="DUF2878"/>
</dbReference>
<dbReference type="Pfam" id="PF11086">
    <property type="entry name" value="DUF2878"/>
    <property type="match status" value="1"/>
</dbReference>
<name>A0A4R3HVK8_9GAMM</name>
<keyword evidence="1" id="KW-0472">Membrane</keyword>
<organism evidence="2 3">
    <name type="scientific">Reinekea marinisedimentorum</name>
    <dbReference type="NCBI Taxonomy" id="230495"/>
    <lineage>
        <taxon>Bacteria</taxon>
        <taxon>Pseudomonadati</taxon>
        <taxon>Pseudomonadota</taxon>
        <taxon>Gammaproteobacteria</taxon>
        <taxon>Oceanospirillales</taxon>
        <taxon>Saccharospirillaceae</taxon>
        <taxon>Reinekea</taxon>
    </lineage>
</organism>
<feature type="transmembrane region" description="Helical" evidence="1">
    <location>
        <begin position="128"/>
        <end position="149"/>
    </location>
</feature>
<protein>
    <submittedName>
        <fullName evidence="2">Uncharacterized protein DUF2878</fullName>
    </submittedName>
</protein>
<feature type="transmembrane region" description="Helical" evidence="1">
    <location>
        <begin position="46"/>
        <end position="67"/>
    </location>
</feature>
<dbReference type="Proteomes" id="UP000295793">
    <property type="component" value="Unassembled WGS sequence"/>
</dbReference>
<reference evidence="2 3" key="1">
    <citation type="submission" date="2019-03" db="EMBL/GenBank/DDBJ databases">
        <title>Genomic Encyclopedia of Archaeal and Bacterial Type Strains, Phase II (KMG-II): from individual species to whole genera.</title>
        <authorList>
            <person name="Goeker M."/>
        </authorList>
    </citation>
    <scope>NUCLEOTIDE SEQUENCE [LARGE SCALE GENOMIC DNA]</scope>
    <source>
        <strain evidence="2 3">DSM 15388</strain>
    </source>
</reference>
<feature type="transmembrane region" description="Helical" evidence="1">
    <location>
        <begin position="98"/>
        <end position="116"/>
    </location>
</feature>
<gene>
    <name evidence="2" type="ORF">BCF53_12146</name>
</gene>
<comment type="caution">
    <text evidence="2">The sequence shown here is derived from an EMBL/GenBank/DDBJ whole genome shotgun (WGS) entry which is preliminary data.</text>
</comment>
<keyword evidence="1" id="KW-0812">Transmembrane</keyword>
<dbReference type="EMBL" id="SLZR01000021">
    <property type="protein sequence ID" value="TCS37128.1"/>
    <property type="molecule type" value="Genomic_DNA"/>
</dbReference>
<keyword evidence="3" id="KW-1185">Reference proteome</keyword>
<dbReference type="RefSeq" id="WP_132703577.1">
    <property type="nucleotide sequence ID" value="NZ_SLZR01000021.1"/>
</dbReference>
<proteinExistence type="predicted"/>
<evidence type="ECO:0000313" key="2">
    <source>
        <dbReference type="EMBL" id="TCS37128.1"/>
    </source>
</evidence>
<dbReference type="OrthoDB" id="6522758at2"/>
<feature type="transmembrane region" description="Helical" evidence="1">
    <location>
        <begin position="73"/>
        <end position="91"/>
    </location>
</feature>
<dbReference type="AlphaFoldDB" id="A0A4R3HVK8"/>
<evidence type="ECO:0000313" key="3">
    <source>
        <dbReference type="Proteomes" id="UP000295793"/>
    </source>
</evidence>